<reference evidence="2 3" key="1">
    <citation type="submission" date="2020-05" db="EMBL/GenBank/DDBJ databases">
        <title>Genome Sequencing of Type Strains.</title>
        <authorList>
            <person name="Lemaire J.F."/>
            <person name="Inderbitzin P."/>
            <person name="Gregorio O.A."/>
            <person name="Collins S.B."/>
            <person name="Wespe N."/>
            <person name="Knight-Connoni V."/>
        </authorList>
    </citation>
    <scope>NUCLEOTIDE SEQUENCE [LARGE SCALE GENOMIC DNA]</scope>
    <source>
        <strain evidence="2 3">ATCC 25174</strain>
    </source>
</reference>
<evidence type="ECO:0000256" key="1">
    <source>
        <dbReference type="SAM" id="Phobius"/>
    </source>
</evidence>
<evidence type="ECO:0000313" key="2">
    <source>
        <dbReference type="EMBL" id="NUU15984.1"/>
    </source>
</evidence>
<keyword evidence="1" id="KW-0472">Membrane</keyword>
<keyword evidence="3" id="KW-1185">Reference proteome</keyword>
<name>A0A7Y6DWK1_9CELL</name>
<sequence>MPDPLAPAASDTAFGVVFFLVTVTIVVLIIASAVRASRNRSVLREAGLDPATATSQVLAQAHQSQLLAPPRSAETRLAEAIDLHQRGLITTDELGELRQRILGEV</sequence>
<dbReference type="Proteomes" id="UP000565724">
    <property type="component" value="Unassembled WGS sequence"/>
</dbReference>
<evidence type="ECO:0000313" key="3">
    <source>
        <dbReference type="Proteomes" id="UP000565724"/>
    </source>
</evidence>
<keyword evidence="1" id="KW-1133">Transmembrane helix</keyword>
<dbReference type="AlphaFoldDB" id="A0A7Y6DWK1"/>
<dbReference type="RefSeq" id="WP_175345889.1">
    <property type="nucleotide sequence ID" value="NZ_JABMCI010000040.1"/>
</dbReference>
<proteinExistence type="predicted"/>
<keyword evidence="1" id="KW-0812">Transmembrane</keyword>
<feature type="transmembrane region" description="Helical" evidence="1">
    <location>
        <begin position="12"/>
        <end position="34"/>
    </location>
</feature>
<protein>
    <submittedName>
        <fullName evidence="2">SHOCT domain-containing protein</fullName>
    </submittedName>
</protein>
<accession>A0A7Y6DWK1</accession>
<organism evidence="2 3">
    <name type="scientific">Cellulomonas humilata</name>
    <dbReference type="NCBI Taxonomy" id="144055"/>
    <lineage>
        <taxon>Bacteria</taxon>
        <taxon>Bacillati</taxon>
        <taxon>Actinomycetota</taxon>
        <taxon>Actinomycetes</taxon>
        <taxon>Micrococcales</taxon>
        <taxon>Cellulomonadaceae</taxon>
        <taxon>Cellulomonas</taxon>
    </lineage>
</organism>
<comment type="caution">
    <text evidence="2">The sequence shown here is derived from an EMBL/GenBank/DDBJ whole genome shotgun (WGS) entry which is preliminary data.</text>
</comment>
<gene>
    <name evidence="2" type="ORF">HP550_01805</name>
</gene>
<dbReference type="EMBL" id="JABMCI010000040">
    <property type="protein sequence ID" value="NUU15984.1"/>
    <property type="molecule type" value="Genomic_DNA"/>
</dbReference>